<sequence>MFHKRFRSIATHLVSRIVLLALIGMSLFVSLLAAWEYESGKRSFKADMERHADSSLLLLSSALWDIDPAMVGKQVKWLGALPQVGYVRVRATTTGELFEAGIPPAADRPAVLKVDIPAPQAVKAAASIPLGTLEIWESRRYYFEQIRNSILGVVLGYGLFTVMVCAVVMVVMRRQLQAPLRQIAGFASDLKPNGLQQVLVLDRPQRDYVDEIDLVARGFVQLQSDLQGHIAHLDRLVAERTAQLEQVVEEVKSLSLTDALTGCWNRRALDERLNVEVKRCLRYARTLSVVFMDLDHFKRINDEYGHATGDAVLKELALRCQRELKTQVDWLARYGGEEFLIVLPESEAAQAHQLALRLGSVIRNQSIDIDNLSLHVTASFGIAQLQEGEAMDSFLHRADAALYEAKAAGRDCVRFSGAHLRRQEKAPHKPESGRRRFRKGPQ</sequence>
<dbReference type="Gene3D" id="3.30.70.270">
    <property type="match status" value="1"/>
</dbReference>
<reference evidence="6 7" key="1">
    <citation type="submission" date="2023-05" db="EMBL/GenBank/DDBJ databases">
        <authorList>
            <person name="Yin Y."/>
            <person name="Lu Z."/>
        </authorList>
    </citation>
    <scope>NUCLEOTIDE SEQUENCE [LARGE SCALE GENOMIC DNA]</scope>
    <source>
        <strain evidence="6 7">ZM22</strain>
    </source>
</reference>
<dbReference type="EMBL" id="CP125947">
    <property type="protein sequence ID" value="WHS63655.1"/>
    <property type="molecule type" value="Genomic_DNA"/>
</dbReference>
<dbReference type="InterPro" id="IPR050469">
    <property type="entry name" value="Diguanylate_Cyclase"/>
</dbReference>
<keyword evidence="6" id="KW-0808">Transferase</keyword>
<accession>A0ABY8SKP4</accession>
<evidence type="ECO:0000256" key="1">
    <source>
        <dbReference type="ARBA" id="ARBA00012528"/>
    </source>
</evidence>
<comment type="catalytic activity">
    <reaction evidence="2">
        <text>2 GTP = 3',3'-c-di-GMP + 2 diphosphate</text>
        <dbReference type="Rhea" id="RHEA:24898"/>
        <dbReference type="ChEBI" id="CHEBI:33019"/>
        <dbReference type="ChEBI" id="CHEBI:37565"/>
        <dbReference type="ChEBI" id="CHEBI:58805"/>
        <dbReference type="EC" id="2.7.7.65"/>
    </reaction>
</comment>
<feature type="compositionally biased region" description="Basic and acidic residues" evidence="3">
    <location>
        <begin position="421"/>
        <end position="434"/>
    </location>
</feature>
<evidence type="ECO:0000313" key="7">
    <source>
        <dbReference type="Proteomes" id="UP001240697"/>
    </source>
</evidence>
<evidence type="ECO:0000256" key="2">
    <source>
        <dbReference type="ARBA" id="ARBA00034247"/>
    </source>
</evidence>
<gene>
    <name evidence="6" type="ORF">QMY55_14020</name>
</gene>
<dbReference type="CDD" id="cd01949">
    <property type="entry name" value="GGDEF"/>
    <property type="match status" value="1"/>
</dbReference>
<proteinExistence type="predicted"/>
<dbReference type="InterPro" id="IPR043128">
    <property type="entry name" value="Rev_trsase/Diguanyl_cyclase"/>
</dbReference>
<organism evidence="6 7">
    <name type="scientific">Comamonas resistens</name>
    <dbReference type="NCBI Taxonomy" id="3046670"/>
    <lineage>
        <taxon>Bacteria</taxon>
        <taxon>Pseudomonadati</taxon>
        <taxon>Pseudomonadota</taxon>
        <taxon>Betaproteobacteria</taxon>
        <taxon>Burkholderiales</taxon>
        <taxon>Comamonadaceae</taxon>
        <taxon>Comamonas</taxon>
    </lineage>
</organism>
<keyword evidence="4" id="KW-1133">Transmembrane helix</keyword>
<name>A0ABY8SKP4_9BURK</name>
<protein>
    <recommendedName>
        <fullName evidence="1">diguanylate cyclase</fullName>
        <ecNumber evidence="1">2.7.7.65</ecNumber>
    </recommendedName>
</protein>
<dbReference type="GO" id="GO:0052621">
    <property type="term" value="F:diguanylate cyclase activity"/>
    <property type="evidence" value="ECO:0007669"/>
    <property type="project" value="UniProtKB-EC"/>
</dbReference>
<dbReference type="Pfam" id="PF00990">
    <property type="entry name" value="GGDEF"/>
    <property type="match status" value="1"/>
</dbReference>
<dbReference type="PANTHER" id="PTHR45138:SF9">
    <property type="entry name" value="DIGUANYLATE CYCLASE DGCM-RELATED"/>
    <property type="match status" value="1"/>
</dbReference>
<evidence type="ECO:0000256" key="4">
    <source>
        <dbReference type="SAM" id="Phobius"/>
    </source>
</evidence>
<dbReference type="PANTHER" id="PTHR45138">
    <property type="entry name" value="REGULATORY COMPONENTS OF SENSORY TRANSDUCTION SYSTEM"/>
    <property type="match status" value="1"/>
</dbReference>
<keyword evidence="4" id="KW-0812">Transmembrane</keyword>
<dbReference type="EC" id="2.7.7.65" evidence="1"/>
<dbReference type="Proteomes" id="UP001240697">
    <property type="component" value="Chromosome"/>
</dbReference>
<evidence type="ECO:0000259" key="5">
    <source>
        <dbReference type="PROSITE" id="PS50887"/>
    </source>
</evidence>
<dbReference type="NCBIfam" id="TIGR00254">
    <property type="entry name" value="GGDEF"/>
    <property type="match status" value="1"/>
</dbReference>
<keyword evidence="7" id="KW-1185">Reference proteome</keyword>
<dbReference type="PROSITE" id="PS50887">
    <property type="entry name" value="GGDEF"/>
    <property type="match status" value="1"/>
</dbReference>
<keyword evidence="4" id="KW-0472">Membrane</keyword>
<feature type="transmembrane region" description="Helical" evidence="4">
    <location>
        <begin position="13"/>
        <end position="35"/>
    </location>
</feature>
<dbReference type="SMART" id="SM00267">
    <property type="entry name" value="GGDEF"/>
    <property type="match status" value="1"/>
</dbReference>
<dbReference type="InterPro" id="IPR000160">
    <property type="entry name" value="GGDEF_dom"/>
</dbReference>
<keyword evidence="6" id="KW-0548">Nucleotidyltransferase</keyword>
<dbReference type="SUPFAM" id="SSF55073">
    <property type="entry name" value="Nucleotide cyclase"/>
    <property type="match status" value="1"/>
</dbReference>
<feature type="domain" description="GGDEF" evidence="5">
    <location>
        <begin position="285"/>
        <end position="418"/>
    </location>
</feature>
<evidence type="ECO:0000256" key="3">
    <source>
        <dbReference type="SAM" id="MobiDB-lite"/>
    </source>
</evidence>
<feature type="transmembrane region" description="Helical" evidence="4">
    <location>
        <begin position="149"/>
        <end position="172"/>
    </location>
</feature>
<evidence type="ECO:0000313" key="6">
    <source>
        <dbReference type="EMBL" id="WHS63655.1"/>
    </source>
</evidence>
<dbReference type="RefSeq" id="WP_283484813.1">
    <property type="nucleotide sequence ID" value="NZ_CP125947.1"/>
</dbReference>
<feature type="region of interest" description="Disordered" evidence="3">
    <location>
        <begin position="420"/>
        <end position="442"/>
    </location>
</feature>
<dbReference type="InterPro" id="IPR029787">
    <property type="entry name" value="Nucleotide_cyclase"/>
</dbReference>